<reference evidence="2" key="1">
    <citation type="submission" date="2020-10" db="EMBL/GenBank/DDBJ databases">
        <title>Microbiome of the Black Sea water column analyzed by genome centric metagenomics.</title>
        <authorList>
            <person name="Cabello-Yeves P.J."/>
            <person name="Callieri C."/>
            <person name="Picazo A."/>
            <person name="Mehrshad M."/>
            <person name="Haro-Moreno J.M."/>
            <person name="Roda-Garcia J."/>
            <person name="Dzembekova N."/>
            <person name="Slabakova V."/>
            <person name="Slabakova N."/>
            <person name="Moncheva S."/>
            <person name="Rodriguez-Valera F."/>
        </authorList>
    </citation>
    <scope>NUCLEOTIDE SEQUENCE</scope>
    <source>
        <strain evidence="2">BS307-5m-G5</strain>
    </source>
</reference>
<sequence>MCERRFGAPLDRLKRLSGGASQESWTFVCDGQAYVLRRNPRGLPTQQDDHARKLTKADEAAIISAAASTGIAVPRVSFICDDDDAIGEAYVMDFIEGETIARKILRDNEFDAVRPRLAEQCGEMLAALHTIDVTTLPALPHSDAEGELDKYAGYLKLGGHPHPVFELAIKWLRDNLPEKRPPALVHGDFRNGNIMVSPEDGLVALLDWELTHIGDPMEDLGWPCVPSWRFGQHHMPVGGFGRRDALYKAYVKAGGTVDEEATRFWEILGTLKWGIMCGVLMVSAFESGTDPSVERGSIGRRASETEIDLLRMLMGED</sequence>
<dbReference type="Gene3D" id="3.30.200.20">
    <property type="entry name" value="Phosphorylase Kinase, domain 1"/>
    <property type="match status" value="1"/>
</dbReference>
<gene>
    <name evidence="2" type="ORF">ISQ19_02570</name>
</gene>
<name>A0A937L2P3_9PROT</name>
<dbReference type="InterPro" id="IPR002575">
    <property type="entry name" value="Aminoglycoside_PTrfase"/>
</dbReference>
<evidence type="ECO:0000313" key="2">
    <source>
        <dbReference type="EMBL" id="MBL6761561.1"/>
    </source>
</evidence>
<feature type="domain" description="Aminoglycoside phosphotransferase" evidence="1">
    <location>
        <begin position="13"/>
        <end position="244"/>
    </location>
</feature>
<comment type="caution">
    <text evidence="2">The sequence shown here is derived from an EMBL/GenBank/DDBJ whole genome shotgun (WGS) entry which is preliminary data.</text>
</comment>
<evidence type="ECO:0000259" key="1">
    <source>
        <dbReference type="Pfam" id="PF01636"/>
    </source>
</evidence>
<evidence type="ECO:0000313" key="3">
    <source>
        <dbReference type="Proteomes" id="UP000785783"/>
    </source>
</evidence>
<dbReference type="Proteomes" id="UP000785783">
    <property type="component" value="Unassembled WGS sequence"/>
</dbReference>
<dbReference type="CDD" id="cd05154">
    <property type="entry name" value="ACAD10_11_N-like"/>
    <property type="match status" value="1"/>
</dbReference>
<dbReference type="EMBL" id="JADHOK010000019">
    <property type="protein sequence ID" value="MBL6761561.1"/>
    <property type="molecule type" value="Genomic_DNA"/>
</dbReference>
<dbReference type="InterPro" id="IPR011009">
    <property type="entry name" value="Kinase-like_dom_sf"/>
</dbReference>
<protein>
    <submittedName>
        <fullName evidence="2">Phosphotransferase family protein</fullName>
    </submittedName>
</protein>
<dbReference type="Gene3D" id="3.90.1200.10">
    <property type="match status" value="1"/>
</dbReference>
<organism evidence="2 3">
    <name type="scientific">PS1 clade bacterium</name>
    <dbReference type="NCBI Taxonomy" id="2175152"/>
    <lineage>
        <taxon>Bacteria</taxon>
        <taxon>Pseudomonadati</taxon>
        <taxon>Pseudomonadota</taxon>
        <taxon>Alphaproteobacteria</taxon>
        <taxon>PS1 clade</taxon>
    </lineage>
</organism>
<dbReference type="AlphaFoldDB" id="A0A937L2P3"/>
<dbReference type="PANTHER" id="PTHR21310:SF57">
    <property type="entry name" value="BLR2944 PROTEIN"/>
    <property type="match status" value="1"/>
</dbReference>
<dbReference type="PANTHER" id="PTHR21310">
    <property type="entry name" value="AMINOGLYCOSIDE PHOSPHOTRANSFERASE-RELATED-RELATED"/>
    <property type="match status" value="1"/>
</dbReference>
<dbReference type="InterPro" id="IPR051678">
    <property type="entry name" value="AGP_Transferase"/>
</dbReference>
<proteinExistence type="predicted"/>
<accession>A0A937L2P3</accession>
<dbReference type="InterPro" id="IPR041726">
    <property type="entry name" value="ACAD10_11_N"/>
</dbReference>
<dbReference type="SUPFAM" id="SSF56112">
    <property type="entry name" value="Protein kinase-like (PK-like)"/>
    <property type="match status" value="1"/>
</dbReference>
<dbReference type="Pfam" id="PF01636">
    <property type="entry name" value="APH"/>
    <property type="match status" value="1"/>
</dbReference>